<comment type="caution">
    <text evidence="9">The sequence shown here is derived from an EMBL/GenBank/DDBJ whole genome shotgun (WGS) entry which is preliminary data.</text>
</comment>
<organism evidence="9">
    <name type="scientific">marine sediment metagenome</name>
    <dbReference type="NCBI Taxonomy" id="412755"/>
    <lineage>
        <taxon>unclassified sequences</taxon>
        <taxon>metagenomes</taxon>
        <taxon>ecological metagenomes</taxon>
    </lineage>
</organism>
<dbReference type="GO" id="GO:0004673">
    <property type="term" value="F:protein histidine kinase activity"/>
    <property type="evidence" value="ECO:0007669"/>
    <property type="project" value="UniProtKB-EC"/>
</dbReference>
<dbReference type="AlphaFoldDB" id="A0A0F9MGU9"/>
<dbReference type="SMART" id="SM00091">
    <property type="entry name" value="PAS"/>
    <property type="match status" value="6"/>
</dbReference>
<dbReference type="InterPro" id="IPR013655">
    <property type="entry name" value="PAS_fold_3"/>
</dbReference>
<feature type="domain" description="PAC" evidence="8">
    <location>
        <begin position="280"/>
        <end position="330"/>
    </location>
</feature>
<gene>
    <name evidence="9" type="ORF">LCGC14_1462090</name>
</gene>
<dbReference type="CDD" id="cd00130">
    <property type="entry name" value="PAS"/>
    <property type="match status" value="5"/>
</dbReference>
<dbReference type="EC" id="2.7.13.3" evidence="2"/>
<dbReference type="NCBIfam" id="TIGR00229">
    <property type="entry name" value="sensory_box"/>
    <property type="match status" value="6"/>
</dbReference>
<accession>A0A0F9MGU9</accession>
<feature type="domain" description="PAS" evidence="7">
    <location>
        <begin position="449"/>
        <end position="522"/>
    </location>
</feature>
<proteinExistence type="predicted"/>
<evidence type="ECO:0000313" key="9">
    <source>
        <dbReference type="EMBL" id="KKM68317.1"/>
    </source>
</evidence>
<dbReference type="EMBL" id="LAZR01010190">
    <property type="protein sequence ID" value="KKM68317.1"/>
    <property type="molecule type" value="Genomic_DNA"/>
</dbReference>
<dbReference type="PROSITE" id="PS50113">
    <property type="entry name" value="PAC"/>
    <property type="match status" value="4"/>
</dbReference>
<protein>
    <recommendedName>
        <fullName evidence="2">histidine kinase</fullName>
        <ecNumber evidence="2">2.7.13.3</ecNumber>
    </recommendedName>
</protein>
<dbReference type="InterPro" id="IPR013656">
    <property type="entry name" value="PAS_4"/>
</dbReference>
<dbReference type="InterPro" id="IPR052162">
    <property type="entry name" value="Sensor_kinase/Photoreceptor"/>
</dbReference>
<dbReference type="Gene3D" id="3.30.450.20">
    <property type="entry name" value="PAS domain"/>
    <property type="match status" value="6"/>
</dbReference>
<feature type="domain" description="PAC" evidence="8">
    <location>
        <begin position="525"/>
        <end position="576"/>
    </location>
</feature>
<keyword evidence="6" id="KW-0175">Coiled coil</keyword>
<dbReference type="InterPro" id="IPR001610">
    <property type="entry name" value="PAC"/>
</dbReference>
<reference evidence="9" key="1">
    <citation type="journal article" date="2015" name="Nature">
        <title>Complex archaea that bridge the gap between prokaryotes and eukaryotes.</title>
        <authorList>
            <person name="Spang A."/>
            <person name="Saw J.H."/>
            <person name="Jorgensen S.L."/>
            <person name="Zaremba-Niedzwiedzka K."/>
            <person name="Martijn J."/>
            <person name="Lind A.E."/>
            <person name="van Eijk R."/>
            <person name="Schleper C."/>
            <person name="Guy L."/>
            <person name="Ettema T.J."/>
        </authorList>
    </citation>
    <scope>NUCLEOTIDE SEQUENCE</scope>
</reference>
<evidence type="ECO:0000256" key="4">
    <source>
        <dbReference type="ARBA" id="ARBA00022679"/>
    </source>
</evidence>
<keyword evidence="4" id="KW-0808">Transferase</keyword>
<evidence type="ECO:0000256" key="1">
    <source>
        <dbReference type="ARBA" id="ARBA00000085"/>
    </source>
</evidence>
<dbReference type="InterPro" id="IPR000700">
    <property type="entry name" value="PAS-assoc_C"/>
</dbReference>
<dbReference type="InterPro" id="IPR035965">
    <property type="entry name" value="PAS-like_dom_sf"/>
</dbReference>
<evidence type="ECO:0000256" key="6">
    <source>
        <dbReference type="SAM" id="Coils"/>
    </source>
</evidence>
<dbReference type="PANTHER" id="PTHR43304">
    <property type="entry name" value="PHYTOCHROME-LIKE PROTEIN CPH1"/>
    <property type="match status" value="1"/>
</dbReference>
<feature type="coiled-coil region" evidence="6">
    <location>
        <begin position="685"/>
        <end position="712"/>
    </location>
</feature>
<feature type="domain" description="PAC" evidence="8">
    <location>
        <begin position="778"/>
        <end position="828"/>
    </location>
</feature>
<keyword evidence="5" id="KW-0418">Kinase</keyword>
<dbReference type="SUPFAM" id="SSF55785">
    <property type="entry name" value="PYP-like sensor domain (PAS domain)"/>
    <property type="match status" value="6"/>
</dbReference>
<feature type="non-terminal residue" evidence="9">
    <location>
        <position position="1124"/>
    </location>
</feature>
<evidence type="ECO:0000259" key="8">
    <source>
        <dbReference type="PROSITE" id="PS50113"/>
    </source>
</evidence>
<evidence type="ECO:0000256" key="2">
    <source>
        <dbReference type="ARBA" id="ARBA00012438"/>
    </source>
</evidence>
<feature type="domain" description="PAS" evidence="7">
    <location>
        <begin position="727"/>
        <end position="776"/>
    </location>
</feature>
<dbReference type="Pfam" id="PF14417">
    <property type="entry name" value="MEDS"/>
    <property type="match status" value="1"/>
</dbReference>
<comment type="catalytic activity">
    <reaction evidence="1">
        <text>ATP + protein L-histidine = ADP + protein N-phospho-L-histidine.</text>
        <dbReference type="EC" id="2.7.13.3"/>
    </reaction>
</comment>
<feature type="domain" description="PAC" evidence="8">
    <location>
        <begin position="1029"/>
        <end position="1081"/>
    </location>
</feature>
<keyword evidence="3" id="KW-0597">Phosphoprotein</keyword>
<feature type="domain" description="PAS" evidence="7">
    <location>
        <begin position="955"/>
        <end position="998"/>
    </location>
</feature>
<dbReference type="Pfam" id="PF13426">
    <property type="entry name" value="PAS_9"/>
    <property type="match status" value="3"/>
</dbReference>
<feature type="domain" description="PAS" evidence="7">
    <location>
        <begin position="207"/>
        <end position="278"/>
    </location>
</feature>
<evidence type="ECO:0000259" key="7">
    <source>
        <dbReference type="PROSITE" id="PS50112"/>
    </source>
</evidence>
<dbReference type="PROSITE" id="PS50112">
    <property type="entry name" value="PAS"/>
    <property type="match status" value="4"/>
</dbReference>
<name>A0A0F9MGU9_9ZZZZ</name>
<evidence type="ECO:0000256" key="3">
    <source>
        <dbReference type="ARBA" id="ARBA00022553"/>
    </source>
</evidence>
<dbReference type="Pfam" id="PF08448">
    <property type="entry name" value="PAS_4"/>
    <property type="match status" value="2"/>
</dbReference>
<dbReference type="Pfam" id="PF08447">
    <property type="entry name" value="PAS_3"/>
    <property type="match status" value="1"/>
</dbReference>
<dbReference type="PANTHER" id="PTHR43304:SF1">
    <property type="entry name" value="PAC DOMAIN-CONTAINING PROTEIN"/>
    <property type="match status" value="1"/>
</dbReference>
<dbReference type="SMART" id="SM00086">
    <property type="entry name" value="PAC"/>
    <property type="match status" value="5"/>
</dbReference>
<dbReference type="InterPro" id="IPR000014">
    <property type="entry name" value="PAS"/>
</dbReference>
<dbReference type="InterPro" id="IPR025847">
    <property type="entry name" value="MEDS_domain"/>
</dbReference>
<sequence>MESKVINSGIKIIGNILWGTHFCLFYQTKEDLIDILVPYFKAGLENNEYCLWVTSEPLNEKEAEKAIKVAMPNFDDYLKKKQIEIVHYTEWYLRDGVFDLDRVLNGWIEKLENAIENGFEGLRITGNTAWLEKKDWKDFRDYEEEINNVIGNFQMMAICTYSLEKCGSFELLDVIKNHQFALLHRNGRWESFKSMEQIVLERKLKEAELRYRTTFEQSPDGIMILDLETTRAIEFNNAMCDVLGYSREKFAELKVADYDAIEDPSDARAHIEKVLQQGIDDFETKMRTKDGDIKDIHVIAKVIELSGKKYFQSICRDITERKKTEQKLKESEEKWRALSENSPAHIMLLNRDHKIMFINRTVPDLSKEEVIGTSVFDYTPQEFHKAKRDCFNSVWETGEPSSFHQYYKTKEGDIRFFDIWVGPVFQSGRVVALVAHSMDITDRKKKEEELRLQSEIIENMSEGVYLIKLDDGIIVFTNPAFEEMFGYNPGEIIGKNVAIVNAQTDKTPEDTREEIMGILKETGEWHGEVLNVKKDGTPFWCYANVSLFDHPEYGTIIVSVHTEITERKKIKQELEESEERYRTIINFLGDPLHVIDRNYKIILVNETLKKWVENLNLDTDLIGKTPKEAWPFLPDWVMEEYHSIFNNGNPVVTIGSIIINNKEITTETRKIPIFKEEKVVQIITLIRDITESREAEQKLKESEEKFRLIAEQTLIGISIIQNENLKYLNRAFGEMHEYTVEEMYERTMDDIINNIHPDDVHLVREKKILRETGDKSIHHLLFRIKTKSGKIKWLDNVSRVIQYDGGDALLSTITDITELKEIEKKLKESDHDLGERVKELTCLYELSKLVENPVISHEDILNSTLNLIPPAFQFPDITTARITYNGREYKRAGYEETEWKLSTLVEINEKPLLMEIYYLEDKPFLKEEHELINEIGIRLKTTFEEKEVQKKLHLSEDKYRTLFESSVDGIASADMEGNVIDANKAFLDMLGYSKDEFLKLNIRLITPSKWHEMEDNLLITQLSAKGGSEVYEKEFIKKNGTVIPINIRFWIVNDEQGDPIMTWAIVRDITESKKAKEEIANLAKFPSENPFPVLRVNMNNLLYINSSGKNLLKINDDDYKIPEF</sequence>
<evidence type="ECO:0000256" key="5">
    <source>
        <dbReference type="ARBA" id="ARBA00022777"/>
    </source>
</evidence>